<dbReference type="PROSITE" id="PS00107">
    <property type="entry name" value="PROTEIN_KINASE_ATP"/>
    <property type="match status" value="1"/>
</dbReference>
<dbReference type="AlphaFoldDB" id="A0AAW0FLW7"/>
<dbReference type="GO" id="GO:0007166">
    <property type="term" value="P:cell surface receptor signaling pathway"/>
    <property type="evidence" value="ECO:0007669"/>
    <property type="project" value="InterPro"/>
</dbReference>
<dbReference type="InterPro" id="IPR054000">
    <property type="entry name" value="MLKL_N"/>
</dbReference>
<dbReference type="PANTHER" id="PTHR44329">
    <property type="entry name" value="SERINE/THREONINE-PROTEIN KINASE TNNI3K-RELATED"/>
    <property type="match status" value="1"/>
</dbReference>
<dbReference type="Gene3D" id="1.20.930.20">
    <property type="entry name" value="Adaptor protein Cbl, N-terminal domain"/>
    <property type="match status" value="1"/>
</dbReference>
<dbReference type="InterPro" id="IPR059179">
    <property type="entry name" value="MLKL-like_MCAfunc"/>
</dbReference>
<dbReference type="InterPro" id="IPR011009">
    <property type="entry name" value="Kinase-like_dom_sf"/>
</dbReference>
<evidence type="ECO:0000256" key="6">
    <source>
        <dbReference type="PROSITE-ProRule" id="PRU10141"/>
    </source>
</evidence>
<name>A0AAW0FLW7_9APHY</name>
<reference evidence="8 9" key="1">
    <citation type="submission" date="2022-09" db="EMBL/GenBank/DDBJ databases">
        <authorList>
            <person name="Palmer J.M."/>
        </authorList>
    </citation>
    <scope>NUCLEOTIDE SEQUENCE [LARGE SCALE GENOMIC DNA]</scope>
    <source>
        <strain evidence="8 9">DSM 7382</strain>
    </source>
</reference>
<dbReference type="SMART" id="SM00220">
    <property type="entry name" value="S_TKc"/>
    <property type="match status" value="1"/>
</dbReference>
<dbReference type="InterPro" id="IPR008271">
    <property type="entry name" value="Ser/Thr_kinase_AS"/>
</dbReference>
<dbReference type="InterPro" id="IPR000719">
    <property type="entry name" value="Prot_kinase_dom"/>
</dbReference>
<evidence type="ECO:0000256" key="3">
    <source>
        <dbReference type="ARBA" id="ARBA00022741"/>
    </source>
</evidence>
<dbReference type="GO" id="GO:0005524">
    <property type="term" value="F:ATP binding"/>
    <property type="evidence" value="ECO:0007669"/>
    <property type="project" value="UniProtKB-UniRule"/>
</dbReference>
<dbReference type="InterPro" id="IPR051681">
    <property type="entry name" value="Ser/Thr_Kinases-Pseudokinases"/>
</dbReference>
<evidence type="ECO:0000313" key="9">
    <source>
        <dbReference type="Proteomes" id="UP001385951"/>
    </source>
</evidence>
<dbReference type="Gene3D" id="1.10.510.10">
    <property type="entry name" value="Transferase(Phosphotransferase) domain 1"/>
    <property type="match status" value="1"/>
</dbReference>
<proteinExistence type="predicted"/>
<accession>A0AAW0FLW7</accession>
<dbReference type="PANTHER" id="PTHR44329:SF288">
    <property type="entry name" value="MITOGEN-ACTIVATED PROTEIN KINASE KINASE KINASE 20"/>
    <property type="match status" value="1"/>
</dbReference>
<keyword evidence="9" id="KW-1185">Reference proteome</keyword>
<feature type="binding site" evidence="6">
    <location>
        <position position="246"/>
    </location>
    <ligand>
        <name>ATP</name>
        <dbReference type="ChEBI" id="CHEBI:30616"/>
    </ligand>
</feature>
<keyword evidence="5 6" id="KW-0067">ATP-binding</keyword>
<dbReference type="GO" id="GO:0004674">
    <property type="term" value="F:protein serine/threonine kinase activity"/>
    <property type="evidence" value="ECO:0007669"/>
    <property type="project" value="UniProtKB-KW"/>
</dbReference>
<organism evidence="8 9">
    <name type="scientific">Cerrena zonata</name>
    <dbReference type="NCBI Taxonomy" id="2478898"/>
    <lineage>
        <taxon>Eukaryota</taxon>
        <taxon>Fungi</taxon>
        <taxon>Dikarya</taxon>
        <taxon>Basidiomycota</taxon>
        <taxon>Agaricomycotina</taxon>
        <taxon>Agaricomycetes</taxon>
        <taxon>Polyporales</taxon>
        <taxon>Cerrenaceae</taxon>
        <taxon>Cerrena</taxon>
    </lineage>
</organism>
<dbReference type="CDD" id="cd21037">
    <property type="entry name" value="MLKL_NTD"/>
    <property type="match status" value="1"/>
</dbReference>
<keyword evidence="4" id="KW-0418">Kinase</keyword>
<keyword evidence="2" id="KW-0808">Transferase</keyword>
<dbReference type="EMBL" id="JASBNA010000050">
    <property type="protein sequence ID" value="KAK7680312.1"/>
    <property type="molecule type" value="Genomic_DNA"/>
</dbReference>
<evidence type="ECO:0000259" key="7">
    <source>
        <dbReference type="PROSITE" id="PS50011"/>
    </source>
</evidence>
<evidence type="ECO:0000256" key="2">
    <source>
        <dbReference type="ARBA" id="ARBA00022679"/>
    </source>
</evidence>
<keyword evidence="1" id="KW-0723">Serine/threonine-protein kinase</keyword>
<protein>
    <recommendedName>
        <fullName evidence="7">Protein kinase domain-containing protein</fullName>
    </recommendedName>
</protein>
<dbReference type="InterPro" id="IPR017441">
    <property type="entry name" value="Protein_kinase_ATP_BS"/>
</dbReference>
<dbReference type="InterPro" id="IPR036537">
    <property type="entry name" value="Adaptor_Cbl_N_dom_sf"/>
</dbReference>
<keyword evidence="3 6" id="KW-0547">Nucleotide-binding</keyword>
<evidence type="ECO:0000256" key="4">
    <source>
        <dbReference type="ARBA" id="ARBA00022777"/>
    </source>
</evidence>
<gene>
    <name evidence="8" type="ORF">QCA50_016552</name>
</gene>
<dbReference type="InterPro" id="IPR001245">
    <property type="entry name" value="Ser-Thr/Tyr_kinase_cat_dom"/>
</dbReference>
<dbReference type="PROSITE" id="PS00108">
    <property type="entry name" value="PROTEIN_KINASE_ST"/>
    <property type="match status" value="1"/>
</dbReference>
<dbReference type="PROSITE" id="PS50011">
    <property type="entry name" value="PROTEIN_KINASE_DOM"/>
    <property type="match status" value="1"/>
</dbReference>
<sequence length="770" mass="88172">MVDPLGIIQGLGYAAQCLYDQIAKTKHNQEECNLLKEHVKSIYDVLQMQQNDDLLPSGKEQLDRLKRVLEDMSALLEDVSKRPTIQRFFWAQDISNSMQAVYRELKHTMALFNIAGNIDLHMLQQKNNRARERECKRVLRKIEQNNTNVLEQFGLHKARMNQVMDTMLALQKSIDELGNTHRSERRVYLQGLHALQEHFNIPSPTAPDIFTLTQAEVHIHWSHKLGSGGFGDVYRGLWHGTVVAVKVLNPAVSEELVNREIGIWKKLRHPNILPFYGVASMASPPFLVCALMTGDILRYISTHPNSDQRKLLYDASCGLQYLHYHDIIHRDLKGANILVDEFGRAYLSDFGLTSIKTYTATLISLAEPTKLFGSLQWIAPEQMSESTTNKATDIYSLGMTMYEVFTGKPPFADTPVEILYAIVVKKHIRPSRNPELTAIDDDLWSLITQTWDRHPSKRPEIDYVVHVLGRGQEGIQRPRPPRSHPWREMDFRNHISEGGHHDPNTGLGRASPIFTEASKECRDQWFRKLRRSKPLQPGDCDNIIDLLQEYFEDSAEFSRIIDRIVELPPRQPNVSFDQPGLAIALSYWISKHHIGTHADNPSQQCTFVVPPLVTGRINKRMLLGKEEVSPLLGEFWNACGCIDPPQRVLVVGYQWSIDRSDRLWRFVRFNFSDGTVRIYQPLCNHFSPENLDLSTTIAGGDGLHRPTECPIVIPLWVSLFRDLGWFFHEGKGQELVRVQRSFVRHNKGECTENVCSCLWRTHCAILGSML</sequence>
<dbReference type="SUPFAM" id="SSF56112">
    <property type="entry name" value="Protein kinase-like (PK-like)"/>
    <property type="match status" value="1"/>
</dbReference>
<comment type="caution">
    <text evidence="8">The sequence shown here is derived from an EMBL/GenBank/DDBJ whole genome shotgun (WGS) entry which is preliminary data.</text>
</comment>
<feature type="domain" description="Protein kinase" evidence="7">
    <location>
        <begin position="219"/>
        <end position="487"/>
    </location>
</feature>
<dbReference type="Pfam" id="PF07714">
    <property type="entry name" value="PK_Tyr_Ser-Thr"/>
    <property type="match status" value="1"/>
</dbReference>
<dbReference type="Proteomes" id="UP001385951">
    <property type="component" value="Unassembled WGS sequence"/>
</dbReference>
<evidence type="ECO:0000313" key="8">
    <source>
        <dbReference type="EMBL" id="KAK7680312.1"/>
    </source>
</evidence>
<evidence type="ECO:0000256" key="1">
    <source>
        <dbReference type="ARBA" id="ARBA00022527"/>
    </source>
</evidence>
<dbReference type="Pfam" id="PF22215">
    <property type="entry name" value="MLKL_N"/>
    <property type="match status" value="1"/>
</dbReference>
<evidence type="ECO:0000256" key="5">
    <source>
        <dbReference type="ARBA" id="ARBA00022840"/>
    </source>
</evidence>